<dbReference type="AlphaFoldDB" id="A0A1B9GSU8"/>
<dbReference type="InterPro" id="IPR020946">
    <property type="entry name" value="Flavin_mOase-like"/>
</dbReference>
<evidence type="ECO:0000256" key="3">
    <source>
        <dbReference type="ARBA" id="ARBA00022827"/>
    </source>
</evidence>
<accession>A0A1B9GSU8</accession>
<dbReference type="PANTHER" id="PTHR23023">
    <property type="entry name" value="DIMETHYLANILINE MONOOXYGENASE"/>
    <property type="match status" value="1"/>
</dbReference>
<feature type="region of interest" description="Disordered" evidence="5">
    <location>
        <begin position="499"/>
        <end position="535"/>
    </location>
</feature>
<protein>
    <recommendedName>
        <fullName evidence="8">Monooxygenase</fullName>
    </recommendedName>
</protein>
<evidence type="ECO:0000313" key="7">
    <source>
        <dbReference type="Proteomes" id="UP000092666"/>
    </source>
</evidence>
<dbReference type="EMBL" id="KI669501">
    <property type="protein sequence ID" value="OCF34111.1"/>
    <property type="molecule type" value="Genomic_DNA"/>
</dbReference>
<keyword evidence="7" id="KW-1185">Reference proteome</keyword>
<evidence type="ECO:0000256" key="5">
    <source>
        <dbReference type="SAM" id="MobiDB-lite"/>
    </source>
</evidence>
<evidence type="ECO:0000256" key="1">
    <source>
        <dbReference type="ARBA" id="ARBA00009183"/>
    </source>
</evidence>
<dbReference type="GO" id="GO:0004499">
    <property type="term" value="F:N,N-dimethylaniline monooxygenase activity"/>
    <property type="evidence" value="ECO:0007669"/>
    <property type="project" value="InterPro"/>
</dbReference>
<dbReference type="Proteomes" id="UP000092666">
    <property type="component" value="Unassembled WGS sequence"/>
</dbReference>
<proteinExistence type="inferred from homology"/>
<gene>
    <name evidence="6" type="ORF">I316_04059</name>
</gene>
<keyword evidence="2" id="KW-0285">Flavoprotein</keyword>
<dbReference type="InterPro" id="IPR036188">
    <property type="entry name" value="FAD/NAD-bd_sf"/>
</dbReference>
<evidence type="ECO:0000256" key="2">
    <source>
        <dbReference type="ARBA" id="ARBA00022630"/>
    </source>
</evidence>
<dbReference type="Pfam" id="PF00743">
    <property type="entry name" value="FMO-like"/>
    <property type="match status" value="1"/>
</dbReference>
<dbReference type="STRING" id="1296120.A0A1B9GSU8"/>
<reference evidence="6 7" key="1">
    <citation type="submission" date="2013-07" db="EMBL/GenBank/DDBJ databases">
        <title>The Genome Sequence of Cryptococcus heveanensis BCC8398.</title>
        <authorList>
            <consortium name="The Broad Institute Genome Sequencing Platform"/>
            <person name="Cuomo C."/>
            <person name="Litvintseva A."/>
            <person name="Chen Y."/>
            <person name="Heitman J."/>
            <person name="Sun S."/>
            <person name="Springer D."/>
            <person name="Dromer F."/>
            <person name="Young S.K."/>
            <person name="Zeng Q."/>
            <person name="Gargeya S."/>
            <person name="Fitzgerald M."/>
            <person name="Abouelleil A."/>
            <person name="Alvarado L."/>
            <person name="Berlin A.M."/>
            <person name="Chapman S.B."/>
            <person name="Dewar J."/>
            <person name="Goldberg J."/>
            <person name="Griggs A."/>
            <person name="Gujja S."/>
            <person name="Hansen M."/>
            <person name="Howarth C."/>
            <person name="Imamovic A."/>
            <person name="Larimer J."/>
            <person name="McCowan C."/>
            <person name="Murphy C."/>
            <person name="Pearson M."/>
            <person name="Priest M."/>
            <person name="Roberts A."/>
            <person name="Saif S."/>
            <person name="Shea T."/>
            <person name="Sykes S."/>
            <person name="Wortman J."/>
            <person name="Nusbaum C."/>
            <person name="Birren B."/>
        </authorList>
    </citation>
    <scope>NUCLEOTIDE SEQUENCE [LARGE SCALE GENOMIC DNA]</scope>
    <source>
        <strain evidence="6 7">BCC8398</strain>
    </source>
</reference>
<dbReference type="SUPFAM" id="SSF51905">
    <property type="entry name" value="FAD/NAD(P)-binding domain"/>
    <property type="match status" value="1"/>
</dbReference>
<evidence type="ECO:0008006" key="8">
    <source>
        <dbReference type="Google" id="ProtNLM"/>
    </source>
</evidence>
<sequence>MTYDLPSTLQNGGAMKTMIRKKRVAVIGAGVSGLAAIQQLVEAFDRDEVKGKLELDLVVFESKNEVGGVWLTDDRPKKSIRTHLPGQNTSSQAEEVYSYPPEWENPSPMYQGLRTNLAHDLMSFRGFPFPDDTPLFPDQPRVQAYLEAFADRYNLRQHIRFNTRVERVYLTPNHEQNQCAAEGTGQATRRWTIESASAGPGAVNQATWLKNKEEFDYVCVSNGHYSDGWIPTTPGLSSYPGRLIHSRFFLKAEEFKGKSVLVVGSFASGGDISRLIASLNIDQFSPDGQPLNGHPKDGFTRVWVSSSGTTAHSASSDGPWAKYIKNVPLISHFDPPSAEHPRGLIHFQSPAAAESGSDSEKVEPLDAPEVIIYATGYNFLYPFFKATDAPWDKHKLVDGAVREGEREKGDQWEVGGVKGQGMRGLDDLMLFLEGDRTMAFPVLAYQVVPFPLAQVQARLFSLLWADLLPSFPQHPSLPHNPSNPFSQPTADEVGNETRTAAGEPFNTSSDPVALAPEAAKQGNPRSKGNGDKPRKVMEKMKALVFGHPYEWTYSEFLMSLMAEADKGRAGDIEEHWKKIEDWRIARREDPTLRKRTLGY</sequence>
<dbReference type="InterPro" id="IPR050346">
    <property type="entry name" value="FMO-like"/>
</dbReference>
<comment type="similarity">
    <text evidence="1">Belongs to the FMO family.</text>
</comment>
<dbReference type="Gene3D" id="3.50.50.60">
    <property type="entry name" value="FAD/NAD(P)-binding domain"/>
    <property type="match status" value="2"/>
</dbReference>
<dbReference type="OrthoDB" id="66881at2759"/>
<organism evidence="6 7">
    <name type="scientific">Kwoniella heveanensis BCC8398</name>
    <dbReference type="NCBI Taxonomy" id="1296120"/>
    <lineage>
        <taxon>Eukaryota</taxon>
        <taxon>Fungi</taxon>
        <taxon>Dikarya</taxon>
        <taxon>Basidiomycota</taxon>
        <taxon>Agaricomycotina</taxon>
        <taxon>Tremellomycetes</taxon>
        <taxon>Tremellales</taxon>
        <taxon>Cryptococcaceae</taxon>
        <taxon>Kwoniella</taxon>
    </lineage>
</organism>
<dbReference type="GO" id="GO:0050660">
    <property type="term" value="F:flavin adenine dinucleotide binding"/>
    <property type="evidence" value="ECO:0007669"/>
    <property type="project" value="InterPro"/>
</dbReference>
<keyword evidence="4" id="KW-0560">Oxidoreductase</keyword>
<reference evidence="7" key="2">
    <citation type="submission" date="2013-12" db="EMBL/GenBank/DDBJ databases">
        <title>Evolution of pathogenesis and genome organization in the Tremellales.</title>
        <authorList>
            <person name="Cuomo C."/>
            <person name="Litvintseva A."/>
            <person name="Heitman J."/>
            <person name="Chen Y."/>
            <person name="Sun S."/>
            <person name="Springer D."/>
            <person name="Dromer F."/>
            <person name="Young S."/>
            <person name="Zeng Q."/>
            <person name="Chapman S."/>
            <person name="Gujja S."/>
            <person name="Saif S."/>
            <person name="Birren B."/>
        </authorList>
    </citation>
    <scope>NUCLEOTIDE SEQUENCE [LARGE SCALE GENOMIC DNA]</scope>
    <source>
        <strain evidence="7">BCC8398</strain>
    </source>
</reference>
<name>A0A1B9GSU8_9TREE</name>
<keyword evidence="3" id="KW-0274">FAD</keyword>
<evidence type="ECO:0000256" key="4">
    <source>
        <dbReference type="ARBA" id="ARBA00023002"/>
    </source>
</evidence>
<evidence type="ECO:0000313" key="6">
    <source>
        <dbReference type="EMBL" id="OCF34111.1"/>
    </source>
</evidence>
<dbReference type="GO" id="GO:0050661">
    <property type="term" value="F:NADP binding"/>
    <property type="evidence" value="ECO:0007669"/>
    <property type="project" value="InterPro"/>
</dbReference>